<reference evidence="1 2" key="1">
    <citation type="submission" date="2015-11" db="EMBL/GenBank/DDBJ databases">
        <authorList>
            <consortium name="Pathogen Informatics"/>
        </authorList>
    </citation>
    <scope>NUCLEOTIDE SEQUENCE [LARGE SCALE GENOMIC DNA]</scope>
    <source>
        <strain evidence="1 2">006A-0059</strain>
    </source>
</reference>
<sequence length="116" mass="13814">MAKIDTNDYFHKCFAGDNESPAEYEFNEEAFICDFKEAIFDELKEFTFDEICEGMKIWLNKLEVFEVNDESKFCTFMYVDELITDLVYDDNELDLISYFNEIMQDYIAKHKTEKAA</sequence>
<keyword evidence="2" id="KW-1185">Reference proteome</keyword>
<name>A0A0S4SVF7_CAMHY</name>
<evidence type="ECO:0000313" key="2">
    <source>
        <dbReference type="Proteomes" id="UP000052237"/>
    </source>
</evidence>
<evidence type="ECO:0000313" key="1">
    <source>
        <dbReference type="EMBL" id="CUU89719.1"/>
    </source>
</evidence>
<comment type="caution">
    <text evidence="1">The sequence shown here is derived from an EMBL/GenBank/DDBJ whole genome shotgun (WGS) entry which is preliminary data.</text>
</comment>
<organism evidence="1 2">
    <name type="scientific">Campylobacter hyointestinalis subsp. hyointestinalis</name>
    <dbReference type="NCBI Taxonomy" id="91352"/>
    <lineage>
        <taxon>Bacteria</taxon>
        <taxon>Pseudomonadati</taxon>
        <taxon>Campylobacterota</taxon>
        <taxon>Epsilonproteobacteria</taxon>
        <taxon>Campylobacterales</taxon>
        <taxon>Campylobacteraceae</taxon>
        <taxon>Campylobacter</taxon>
    </lineage>
</organism>
<proteinExistence type="predicted"/>
<gene>
    <name evidence="1" type="ORF">ERS686654_02018</name>
</gene>
<accession>A0A0S4SVF7</accession>
<dbReference type="RefSeq" id="WP_059435467.1">
    <property type="nucleotide sequence ID" value="NZ_FAVB01000007.1"/>
</dbReference>
<dbReference type="AlphaFoldDB" id="A0A0S4SVF7"/>
<protein>
    <submittedName>
        <fullName evidence="1">Uncharacterized protein</fullName>
    </submittedName>
</protein>
<dbReference type="Proteomes" id="UP000052237">
    <property type="component" value="Unassembled WGS sequence"/>
</dbReference>
<dbReference type="EMBL" id="FAVB01000007">
    <property type="protein sequence ID" value="CUU89719.1"/>
    <property type="molecule type" value="Genomic_DNA"/>
</dbReference>